<dbReference type="HOGENOM" id="CLU_3106720_0_0_1"/>
<protein>
    <submittedName>
        <fullName evidence="2">Uncharacterized protein</fullName>
    </submittedName>
</protein>
<gene>
    <name evidence="2" type="ORF">K443DRAFT_682105</name>
</gene>
<dbReference type="AlphaFoldDB" id="A0A0C9WVW7"/>
<organism evidence="2 3">
    <name type="scientific">Laccaria amethystina LaAM-08-1</name>
    <dbReference type="NCBI Taxonomy" id="1095629"/>
    <lineage>
        <taxon>Eukaryota</taxon>
        <taxon>Fungi</taxon>
        <taxon>Dikarya</taxon>
        <taxon>Basidiomycota</taxon>
        <taxon>Agaricomycotina</taxon>
        <taxon>Agaricomycetes</taxon>
        <taxon>Agaricomycetidae</taxon>
        <taxon>Agaricales</taxon>
        <taxon>Agaricineae</taxon>
        <taxon>Hydnangiaceae</taxon>
        <taxon>Laccaria</taxon>
    </lineage>
</organism>
<dbReference type="EMBL" id="KN838713">
    <property type="protein sequence ID" value="KIJ96700.1"/>
    <property type="molecule type" value="Genomic_DNA"/>
</dbReference>
<keyword evidence="1" id="KW-0732">Signal</keyword>
<keyword evidence="3" id="KW-1185">Reference proteome</keyword>
<reference evidence="2 3" key="1">
    <citation type="submission" date="2014-04" db="EMBL/GenBank/DDBJ databases">
        <authorList>
            <consortium name="DOE Joint Genome Institute"/>
            <person name="Kuo A."/>
            <person name="Kohler A."/>
            <person name="Nagy L.G."/>
            <person name="Floudas D."/>
            <person name="Copeland A."/>
            <person name="Barry K.W."/>
            <person name="Cichocki N."/>
            <person name="Veneault-Fourrey C."/>
            <person name="LaButti K."/>
            <person name="Lindquist E.A."/>
            <person name="Lipzen A."/>
            <person name="Lundell T."/>
            <person name="Morin E."/>
            <person name="Murat C."/>
            <person name="Sun H."/>
            <person name="Tunlid A."/>
            <person name="Henrissat B."/>
            <person name="Grigoriev I.V."/>
            <person name="Hibbett D.S."/>
            <person name="Martin F."/>
            <person name="Nordberg H.P."/>
            <person name="Cantor M.N."/>
            <person name="Hua S.X."/>
        </authorList>
    </citation>
    <scope>NUCLEOTIDE SEQUENCE [LARGE SCALE GENOMIC DNA]</scope>
    <source>
        <strain evidence="2 3">LaAM-08-1</strain>
    </source>
</reference>
<accession>A0A0C9WVW7</accession>
<feature type="chain" id="PRO_5002205489" evidence="1">
    <location>
        <begin position="20"/>
        <end position="51"/>
    </location>
</feature>
<dbReference type="Proteomes" id="UP000054477">
    <property type="component" value="Unassembled WGS sequence"/>
</dbReference>
<evidence type="ECO:0000313" key="2">
    <source>
        <dbReference type="EMBL" id="KIJ96700.1"/>
    </source>
</evidence>
<sequence length="51" mass="5407">MKCAFSVALLLATLLTVHAAPTCTPFIVICVSPEKLVLRNGCYVCDPPSAK</sequence>
<evidence type="ECO:0000256" key="1">
    <source>
        <dbReference type="SAM" id="SignalP"/>
    </source>
</evidence>
<proteinExistence type="predicted"/>
<evidence type="ECO:0000313" key="3">
    <source>
        <dbReference type="Proteomes" id="UP000054477"/>
    </source>
</evidence>
<feature type="signal peptide" evidence="1">
    <location>
        <begin position="1"/>
        <end position="19"/>
    </location>
</feature>
<reference evidence="3" key="2">
    <citation type="submission" date="2015-01" db="EMBL/GenBank/DDBJ databases">
        <title>Evolutionary Origins and Diversification of the Mycorrhizal Mutualists.</title>
        <authorList>
            <consortium name="DOE Joint Genome Institute"/>
            <consortium name="Mycorrhizal Genomics Consortium"/>
            <person name="Kohler A."/>
            <person name="Kuo A."/>
            <person name="Nagy L.G."/>
            <person name="Floudas D."/>
            <person name="Copeland A."/>
            <person name="Barry K.W."/>
            <person name="Cichocki N."/>
            <person name="Veneault-Fourrey C."/>
            <person name="LaButti K."/>
            <person name="Lindquist E.A."/>
            <person name="Lipzen A."/>
            <person name="Lundell T."/>
            <person name="Morin E."/>
            <person name="Murat C."/>
            <person name="Riley R."/>
            <person name="Ohm R."/>
            <person name="Sun H."/>
            <person name="Tunlid A."/>
            <person name="Henrissat B."/>
            <person name="Grigoriev I.V."/>
            <person name="Hibbett D.S."/>
            <person name="Martin F."/>
        </authorList>
    </citation>
    <scope>NUCLEOTIDE SEQUENCE [LARGE SCALE GENOMIC DNA]</scope>
    <source>
        <strain evidence="3">LaAM-08-1</strain>
    </source>
</reference>
<name>A0A0C9WVW7_9AGAR</name>